<comment type="caution">
    <text evidence="2">The sequence shown here is derived from an EMBL/GenBank/DDBJ whole genome shotgun (WGS) entry which is preliminary data.</text>
</comment>
<gene>
    <name evidence="2" type="ORF">SPSK_09118</name>
</gene>
<dbReference type="KEGG" id="ssck:SPSK_09118"/>
<feature type="compositionally biased region" description="Basic and acidic residues" evidence="1">
    <location>
        <begin position="424"/>
        <end position="434"/>
    </location>
</feature>
<name>A0A0F2M828_SPOSC</name>
<accession>A0A0F2M828</accession>
<reference evidence="2 3" key="1">
    <citation type="journal article" date="2014" name="BMC Genomics">
        <title>Comparative genomics of the major fungal agents of human and animal Sporotrichosis: Sporothrix schenckii and Sporothrix brasiliensis.</title>
        <authorList>
            <person name="Teixeira M.M."/>
            <person name="de Almeida L.G."/>
            <person name="Kubitschek-Barreira P."/>
            <person name="Alves F.L."/>
            <person name="Kioshima E.S."/>
            <person name="Abadio A.K."/>
            <person name="Fernandes L."/>
            <person name="Derengowski L.S."/>
            <person name="Ferreira K.S."/>
            <person name="Souza R.C."/>
            <person name="Ruiz J.C."/>
            <person name="de Andrade N.C."/>
            <person name="Paes H.C."/>
            <person name="Nicola A.M."/>
            <person name="Albuquerque P."/>
            <person name="Gerber A.L."/>
            <person name="Martins V.P."/>
            <person name="Peconick L.D."/>
            <person name="Neto A.V."/>
            <person name="Chaucanez C.B."/>
            <person name="Silva P.A."/>
            <person name="Cunha O.L."/>
            <person name="de Oliveira F.F."/>
            <person name="dos Santos T.C."/>
            <person name="Barros A.L."/>
            <person name="Soares M.A."/>
            <person name="de Oliveira L.M."/>
            <person name="Marini M.M."/>
            <person name="Villalobos-Duno H."/>
            <person name="Cunha M.M."/>
            <person name="de Hoog S."/>
            <person name="da Silveira J.F."/>
            <person name="Henrissat B."/>
            <person name="Nino-Vega G.A."/>
            <person name="Cisalpino P.S."/>
            <person name="Mora-Montes H.M."/>
            <person name="Almeida S.R."/>
            <person name="Stajich J.E."/>
            <person name="Lopes-Bezerra L.M."/>
            <person name="Vasconcelos A.T."/>
            <person name="Felipe M.S."/>
        </authorList>
    </citation>
    <scope>NUCLEOTIDE SEQUENCE [LARGE SCALE GENOMIC DNA]</scope>
    <source>
        <strain evidence="2 3">1099-18</strain>
    </source>
</reference>
<reference evidence="2 3" key="2">
    <citation type="journal article" date="2015" name="Eukaryot. Cell">
        <title>Asexual propagation of a virulent clone complex in a human and feline outbreak of sporotrichosis.</title>
        <authorList>
            <person name="Teixeira Mde M."/>
            <person name="Rodrigues A.M."/>
            <person name="Tsui C.K."/>
            <person name="de Almeida L.G."/>
            <person name="Van Diepeningen A.D."/>
            <person name="van den Ende B.G."/>
            <person name="Fernandes G.F."/>
            <person name="Kano R."/>
            <person name="Hamelin R.C."/>
            <person name="Lopes-Bezerra L.M."/>
            <person name="Vasconcelos A.T."/>
            <person name="de Hoog S."/>
            <person name="de Camargo Z.P."/>
            <person name="Felipe M.S."/>
        </authorList>
    </citation>
    <scope>NUCLEOTIDE SEQUENCE [LARGE SCALE GENOMIC DNA]</scope>
    <source>
        <strain evidence="2 3">1099-18</strain>
    </source>
</reference>
<feature type="region of interest" description="Disordered" evidence="1">
    <location>
        <begin position="419"/>
        <end position="445"/>
    </location>
</feature>
<evidence type="ECO:0000313" key="3">
    <source>
        <dbReference type="Proteomes" id="UP000033710"/>
    </source>
</evidence>
<sequence>MATLHADSNEGADSLSNTNINTNSDSDAAPVFAEVPVFQFARLTLLQLLTNSLVLAHTAPYLSAHDVLRLAATNRDFRALLYDTPSLFRYLDLSRLQSAVRLGHDHGEALLEPIDRGGQTWRHEQIDENLTEDEFYSGPLRGAFRALSRPGVHTGLSTSTLTQRGTWLSGVHTLILNNVSVTAELVHEILRSPEYNVRILSLRNAKHCNEVQLRHILRTACRASRPAGTPKLRGLYIFSSGRRGDSSWDSVLGGYRNTSSSSKPDESDDPHPNGDDLWYRGRGRVLPRMLMSAEWAGTLLECRGVLAFDGVLCTAPRHTNSPAFGKVPSSASTTRPHLPFAMASFSLDGCASCGSAPDGWTTWGDPALANTQSRGGGSGGGDDEGDPYLSRFPLLWPPPLLSSNVRVAMCPEGESVHPHRFAHHRGETPNHAHQDSTTSTTGSSPARFIPRCESCVYGRLCALCHRWWCEACMPDGENGVPWTDLPGTAGSSISSSSSPSSSHKVRTKDGDCRNCRRSF</sequence>
<feature type="region of interest" description="Disordered" evidence="1">
    <location>
        <begin position="483"/>
        <end position="519"/>
    </location>
</feature>
<dbReference type="RefSeq" id="XP_016587631.1">
    <property type="nucleotide sequence ID" value="XM_016735697.1"/>
</dbReference>
<feature type="compositionally biased region" description="Low complexity" evidence="1">
    <location>
        <begin position="491"/>
        <end position="502"/>
    </location>
</feature>
<proteinExistence type="predicted"/>
<feature type="region of interest" description="Disordered" evidence="1">
    <location>
        <begin position="1"/>
        <end position="20"/>
    </location>
</feature>
<organism evidence="2 3">
    <name type="scientific">Sporothrix schenckii 1099-18</name>
    <dbReference type="NCBI Taxonomy" id="1397361"/>
    <lineage>
        <taxon>Eukaryota</taxon>
        <taxon>Fungi</taxon>
        <taxon>Dikarya</taxon>
        <taxon>Ascomycota</taxon>
        <taxon>Pezizomycotina</taxon>
        <taxon>Sordariomycetes</taxon>
        <taxon>Sordariomycetidae</taxon>
        <taxon>Ophiostomatales</taxon>
        <taxon>Ophiostomataceae</taxon>
        <taxon>Sporothrix</taxon>
    </lineage>
</organism>
<dbReference type="GeneID" id="27670974"/>
<feature type="region of interest" description="Disordered" evidence="1">
    <location>
        <begin position="364"/>
        <end position="384"/>
    </location>
</feature>
<feature type="compositionally biased region" description="Polar residues" evidence="1">
    <location>
        <begin position="435"/>
        <end position="444"/>
    </location>
</feature>
<dbReference type="OrthoDB" id="5345494at2759"/>
<evidence type="ECO:0000313" key="2">
    <source>
        <dbReference type="EMBL" id="KJR84955.1"/>
    </source>
</evidence>
<dbReference type="Proteomes" id="UP000033710">
    <property type="component" value="Unassembled WGS sequence"/>
</dbReference>
<feature type="compositionally biased region" description="Basic and acidic residues" evidence="1">
    <location>
        <begin position="263"/>
        <end position="277"/>
    </location>
</feature>
<protein>
    <submittedName>
        <fullName evidence="2">Ubiquitin fusion degradation protein</fullName>
    </submittedName>
</protein>
<dbReference type="EMBL" id="AXCR01000007">
    <property type="protein sequence ID" value="KJR84955.1"/>
    <property type="molecule type" value="Genomic_DNA"/>
</dbReference>
<evidence type="ECO:0000256" key="1">
    <source>
        <dbReference type="SAM" id="MobiDB-lite"/>
    </source>
</evidence>
<feature type="region of interest" description="Disordered" evidence="1">
    <location>
        <begin position="255"/>
        <end position="277"/>
    </location>
</feature>
<dbReference type="VEuPathDB" id="FungiDB:SPSK_09118"/>
<feature type="compositionally biased region" description="Basic and acidic residues" evidence="1">
    <location>
        <begin position="507"/>
        <end position="519"/>
    </location>
</feature>
<dbReference type="AlphaFoldDB" id="A0A0F2M828"/>